<dbReference type="PANTHER" id="PTHR10204">
    <property type="entry name" value="NAD P H OXIDOREDUCTASE-RELATED"/>
    <property type="match status" value="1"/>
</dbReference>
<dbReference type="InterPro" id="IPR003680">
    <property type="entry name" value="Flavodoxin_fold"/>
</dbReference>
<dbReference type="OrthoDB" id="9798454at2"/>
<dbReference type="PANTHER" id="PTHR10204:SF34">
    <property type="entry name" value="NAD(P)H DEHYDROGENASE [QUINONE] 1 ISOFORM 1"/>
    <property type="match status" value="1"/>
</dbReference>
<evidence type="ECO:0000256" key="1">
    <source>
        <dbReference type="ARBA" id="ARBA00006252"/>
    </source>
</evidence>
<evidence type="ECO:0000256" key="2">
    <source>
        <dbReference type="ARBA" id="ARBA00023002"/>
    </source>
</evidence>
<dbReference type="AlphaFoldDB" id="A0A023Q1B5"/>
<feature type="domain" description="Flavodoxin-like fold" evidence="3">
    <location>
        <begin position="1"/>
        <end position="196"/>
    </location>
</feature>
<comment type="similarity">
    <text evidence="1">Belongs to the NAD(P)H dehydrogenase (quinone) family.</text>
</comment>
<dbReference type="Proteomes" id="UP000031327">
    <property type="component" value="Unassembled WGS sequence"/>
</dbReference>
<dbReference type="Pfam" id="PF02525">
    <property type="entry name" value="Flavodoxin_2"/>
    <property type="match status" value="1"/>
</dbReference>
<gene>
    <name evidence="5" type="ORF">JF50_17170</name>
</gene>
<evidence type="ECO:0000313" key="6">
    <source>
        <dbReference type="Proteomes" id="UP000031327"/>
    </source>
</evidence>
<dbReference type="GO" id="GO:0003955">
    <property type="term" value="F:NAD(P)H dehydrogenase (quinone) activity"/>
    <property type="evidence" value="ECO:0007669"/>
    <property type="project" value="TreeGrafter"/>
</dbReference>
<evidence type="ECO:0000313" key="4">
    <source>
        <dbReference type="EMBL" id="AHX39942.1"/>
    </source>
</evidence>
<dbReference type="Gene3D" id="3.40.50.360">
    <property type="match status" value="1"/>
</dbReference>
<sequence>MRVHLVVAHPEVLSFNCALHEVAKHTLTELNITYSESNLYVDQFEAIAGPADVAGYEGTQESFSLAKAQRYAIANDAFTEQITTEQRKLSECNLLILQFPLWWWSFPAILKGWIDRVLTSGFAYGQSAKLEPKKVMYSITTGGASDQDEIDYYQTKIDGLYQDIFGFMGWEIIPPFIAHGVQQQGYQARQLILRDYSAYLKTVLDKRKLVDDSVM</sequence>
<keyword evidence="2" id="KW-0560">Oxidoreductase</keyword>
<evidence type="ECO:0000313" key="5">
    <source>
        <dbReference type="EMBL" id="KID56039.1"/>
    </source>
</evidence>
<name>A0A023Q1B5_9GAMM</name>
<dbReference type="InterPro" id="IPR051545">
    <property type="entry name" value="NAD(P)H_dehydrogenase_qn"/>
</dbReference>
<evidence type="ECO:0000259" key="3">
    <source>
        <dbReference type="Pfam" id="PF02525"/>
    </source>
</evidence>
<dbReference type="RefSeq" id="WP_039610611.1">
    <property type="nucleotide sequence ID" value="NZ_JWIC01000007.1"/>
</dbReference>
<protein>
    <submittedName>
        <fullName evidence="4">NAD(P)H oxidoreductase YRKL</fullName>
    </submittedName>
</protein>
<reference evidence="4" key="1">
    <citation type="journal article" date="2014" name="Science">
        <title>Marine tubeworm metamorphosis induced by arrays of bacterial phage tail-like structures.</title>
        <authorList>
            <person name="Shikuma N.J."/>
            <person name="Pilhofer M."/>
            <person name="Weiss G.L."/>
            <person name="Hadfield M.G."/>
            <person name="Jensen G.J."/>
            <person name="Newman D.K."/>
        </authorList>
    </citation>
    <scope>NUCLEOTIDE SEQUENCE</scope>
    <source>
        <strain evidence="4">HI1</strain>
    </source>
</reference>
<dbReference type="SUPFAM" id="SSF52218">
    <property type="entry name" value="Flavoproteins"/>
    <property type="match status" value="1"/>
</dbReference>
<dbReference type="EMBL" id="KF724688">
    <property type="protein sequence ID" value="AHX39942.1"/>
    <property type="molecule type" value="Genomic_DNA"/>
</dbReference>
<proteinExistence type="inferred from homology"/>
<dbReference type="GO" id="GO:0005829">
    <property type="term" value="C:cytosol"/>
    <property type="evidence" value="ECO:0007669"/>
    <property type="project" value="TreeGrafter"/>
</dbReference>
<organism evidence="4">
    <name type="scientific">Pseudoalteromonas luteoviolacea</name>
    <dbReference type="NCBI Taxonomy" id="43657"/>
    <lineage>
        <taxon>Bacteria</taxon>
        <taxon>Pseudomonadati</taxon>
        <taxon>Pseudomonadota</taxon>
        <taxon>Gammaproteobacteria</taxon>
        <taxon>Alteromonadales</taxon>
        <taxon>Pseudoalteromonadaceae</taxon>
        <taxon>Pseudoalteromonas</taxon>
    </lineage>
</organism>
<accession>A0A023Q1B5</accession>
<dbReference type="InterPro" id="IPR029039">
    <property type="entry name" value="Flavoprotein-like_sf"/>
</dbReference>
<reference evidence="5 6" key="2">
    <citation type="submission" date="2014-12" db="EMBL/GenBank/DDBJ databases">
        <title>Draft Genome Sequence of Pseudoalteromonas luteoviolacea HI1.</title>
        <authorList>
            <person name="Asahina A.Y."/>
            <person name="Hadfield M.G."/>
        </authorList>
    </citation>
    <scope>NUCLEOTIDE SEQUENCE [LARGE SCALE GENOMIC DNA]</scope>
    <source>
        <strain evidence="5 6">HI1</strain>
    </source>
</reference>
<dbReference type="EMBL" id="JWIC01000007">
    <property type="protein sequence ID" value="KID56039.1"/>
    <property type="molecule type" value="Genomic_DNA"/>
</dbReference>